<dbReference type="InterPro" id="IPR029058">
    <property type="entry name" value="AB_hydrolase_fold"/>
</dbReference>
<evidence type="ECO:0000256" key="4">
    <source>
        <dbReference type="SAM" id="SignalP"/>
    </source>
</evidence>
<evidence type="ECO:0000259" key="5">
    <source>
        <dbReference type="Pfam" id="PF01738"/>
    </source>
</evidence>
<dbReference type="EMBL" id="BEXT01000001">
    <property type="protein sequence ID" value="GBC59815.1"/>
    <property type="molecule type" value="Genomic_DNA"/>
</dbReference>
<dbReference type="InterPro" id="IPR016986">
    <property type="entry name" value="UCP031982_abhydr"/>
</dbReference>
<organism evidence="6 7">
    <name type="scientific">Desulfonema ishimotonii</name>
    <dbReference type="NCBI Taxonomy" id="45657"/>
    <lineage>
        <taxon>Bacteria</taxon>
        <taxon>Pseudomonadati</taxon>
        <taxon>Thermodesulfobacteriota</taxon>
        <taxon>Desulfobacteria</taxon>
        <taxon>Desulfobacterales</taxon>
        <taxon>Desulfococcaceae</taxon>
        <taxon>Desulfonema</taxon>
    </lineage>
</organism>
<dbReference type="SUPFAM" id="SSF53474">
    <property type="entry name" value="alpha/beta-Hydrolases"/>
    <property type="match status" value="1"/>
</dbReference>
<sequence length="340" mass="37034">MIRNSVWLLIAIIAGAVMGLPAMADENPTDAARFSAGFRTLSAEDTVGQTPVPMSVWYPASGPEVPVTFWPYTMKLVRNAAPAEGRFPLVAISHGHGGSSLAHCDTATYLARSGFVVVAPTHPGDNYKDISQVATASQLEGRSRHMALSVDRVLADPALSEITDPGRIGVIGFSVGGYTALTLIGGKPEKDKIFPYCDAYPDDRLFCSGERLARLKRIAGGISPVHDRRIRAAVLLAPAYGMLFDKATLADIGVPVRLYRAEKDQSLRFPFHAGNIRRSLPVPPEYVVVRGAGHFFFMPPCPADFAEKAPDLCQDAPGTDRVTFHRQLNREIRDFFERTL</sequence>
<keyword evidence="4" id="KW-0732">Signal</keyword>
<dbReference type="Pfam" id="PF01738">
    <property type="entry name" value="DLH"/>
    <property type="match status" value="1"/>
</dbReference>
<comment type="caution">
    <text evidence="6">The sequence shown here is derived from an EMBL/GenBank/DDBJ whole genome shotgun (WGS) entry which is preliminary data.</text>
</comment>
<dbReference type="PANTHER" id="PTHR10272">
    <property type="entry name" value="PLATELET-ACTIVATING FACTOR ACETYLHYDROLASE"/>
    <property type="match status" value="1"/>
</dbReference>
<evidence type="ECO:0000256" key="1">
    <source>
        <dbReference type="ARBA" id="ARBA00022801"/>
    </source>
</evidence>
<gene>
    <name evidence="6" type="ORF">DENIS_0756</name>
</gene>
<reference evidence="7" key="1">
    <citation type="submission" date="2017-11" db="EMBL/GenBank/DDBJ databases">
        <authorList>
            <person name="Watanabe M."/>
            <person name="Kojima H."/>
        </authorList>
    </citation>
    <scope>NUCLEOTIDE SEQUENCE [LARGE SCALE GENOMIC DNA]</scope>
    <source>
        <strain evidence="7">Tokyo 01</strain>
    </source>
</reference>
<dbReference type="Proteomes" id="UP000288096">
    <property type="component" value="Unassembled WGS sequence"/>
</dbReference>
<dbReference type="AlphaFoldDB" id="A0A401FS76"/>
<dbReference type="PIRSF" id="PIRSF031982">
    <property type="entry name" value="UCP031982_abhydr"/>
    <property type="match status" value="1"/>
</dbReference>
<evidence type="ECO:0000313" key="7">
    <source>
        <dbReference type="Proteomes" id="UP000288096"/>
    </source>
</evidence>
<dbReference type="PANTHER" id="PTHR10272:SF0">
    <property type="entry name" value="PLATELET-ACTIVATING FACTOR ACETYLHYDROLASE"/>
    <property type="match status" value="1"/>
</dbReference>
<feature type="chain" id="PRO_5019190766" evidence="4">
    <location>
        <begin position="25"/>
        <end position="340"/>
    </location>
</feature>
<evidence type="ECO:0000256" key="2">
    <source>
        <dbReference type="ARBA" id="ARBA00022963"/>
    </source>
</evidence>
<dbReference type="RefSeq" id="WP_166404866.1">
    <property type="nucleotide sequence ID" value="NZ_BEXT01000001.1"/>
</dbReference>
<dbReference type="InterPro" id="IPR002925">
    <property type="entry name" value="Dienelactn_hydro"/>
</dbReference>
<dbReference type="GO" id="GO:0016042">
    <property type="term" value="P:lipid catabolic process"/>
    <property type="evidence" value="ECO:0007669"/>
    <property type="project" value="UniProtKB-KW"/>
</dbReference>
<feature type="domain" description="Dienelactone hydrolase" evidence="5">
    <location>
        <begin position="80"/>
        <end position="191"/>
    </location>
</feature>
<evidence type="ECO:0000256" key="3">
    <source>
        <dbReference type="ARBA" id="ARBA00023098"/>
    </source>
</evidence>
<keyword evidence="3" id="KW-0443">Lipid metabolism</keyword>
<proteinExistence type="predicted"/>
<accession>A0A401FS76</accession>
<keyword evidence="2" id="KW-0442">Lipid degradation</keyword>
<name>A0A401FS76_9BACT</name>
<protein>
    <submittedName>
        <fullName evidence="6">Dienelactone hydrolase</fullName>
    </submittedName>
</protein>
<feature type="signal peptide" evidence="4">
    <location>
        <begin position="1"/>
        <end position="24"/>
    </location>
</feature>
<evidence type="ECO:0000313" key="6">
    <source>
        <dbReference type="EMBL" id="GBC59815.1"/>
    </source>
</evidence>
<keyword evidence="1 6" id="KW-0378">Hydrolase</keyword>
<dbReference type="Gene3D" id="3.40.50.1820">
    <property type="entry name" value="alpha/beta hydrolase"/>
    <property type="match status" value="1"/>
</dbReference>
<reference evidence="7" key="2">
    <citation type="submission" date="2019-01" db="EMBL/GenBank/DDBJ databases">
        <title>Genome sequence of Desulfonema ishimotonii strain Tokyo 01.</title>
        <authorList>
            <person name="Fukui M."/>
        </authorList>
    </citation>
    <scope>NUCLEOTIDE SEQUENCE [LARGE SCALE GENOMIC DNA]</scope>
    <source>
        <strain evidence="7">Tokyo 01</strain>
    </source>
</reference>
<keyword evidence="7" id="KW-1185">Reference proteome</keyword>
<dbReference type="GO" id="GO:0003847">
    <property type="term" value="F:1-alkyl-2-acetylglycerophosphocholine esterase activity"/>
    <property type="evidence" value="ECO:0007669"/>
    <property type="project" value="TreeGrafter"/>
</dbReference>